<sequence>MASTQQDLTAAINLRLALIGQPLAADASVEQGQRLLEPIISRQRELSRRLGERLCAADQRIQDFVDDYLSGLDVQPQLPRQTLVLDTPGMARALSLPHDGDEFHSELLSSYRVANGVLHNPANDRRTTAGVFHVVEGGLPIPDDKLAVPRGVFARLMEGAMNPPREAMVVPFTANQTEQAACFVSLLLRPLVVPAVPGFTDERTMEVRFIVPGGLVSNLDFVEGIFGNGGDPHLPENDASLDPEGWTGTTGAVILAPHLTAMTKKELGLPHFDQATDRQKRDGMCWSSEDERYNGGQAFKVCARDERGVIVTLIADNYYGYCKKEVKTQISYSANLFGLAEEEHSGGALAFPAYNLGAEWTDTYTPDDYTVADVVARDPQRFNPQPEGHALDLEQPHLVIVPGKSSYSMRTQTVSWEAPDGTHQIPLRAGLTYLAPNGYRVHTKPRDADPTQWHLIGTSPSSTQCHKPATVSGGGKSEISKSLLDAFVFGNAYVADFDHDMDQVSELLARDYSDRFRDPARTDHRPILSADRSLGSVIKLLTRRDDYTDAYNEWLGAIPAHVSELLFTVKRYYRPEWGTDWRSHFSVGIMNGRQGNALRLDGEKIVVNMLRVGFDDDGSWRLFSLRPDFSPAAKVQTEDDITASVVAPPAEYTSDPVSKKYVENCEALLFQRPDDAIHRGYDKQTEKDLAGSDSFISNFEPITRETARELVADAPAMSRFTEPMATLLRDFAATTPTTIPEPVEEPLEGSYLVVSSEPRIVADGKRSKNPRYLQKRPDLMNPEATAAADLASHLLRKVPVDEPLRMPVDVVAAGRRNNAAEAGVPPLCAYNPLHYMELPELFMEFISSMTGKSPSTTGAGSEGAMTKGPFNALPAIIDLNAALLSYALTETDGWLSSAGVIGPKVRVDHDISLLVPELFSRMWPDERRAATLVEGGYLERLADFEHRGRTVRASRLGYRMNAAFATTYFGRIFLHPDVVFTDEMLRPELQGLDTFAESIDVIVTTHQRVAQAYFDDQTVELAIPPLRALLEIMAKGASAEGWTLETPEFRALFDRRTILGSGWYAQRLTAKQGAEVAHLRKGVADLAPFVSKGGNLAPVGRLALDARLDALQHRLAVVQSPAWLRSLEGTLGRQVNFG</sequence>
<feature type="domain" description="PPi-type phosphoenolpyruvate carboxykinase lobe 2" evidence="1">
    <location>
        <begin position="494"/>
        <end position="599"/>
    </location>
</feature>
<organism evidence="2 3">
    <name type="scientific">Luteococcus sanguinis</name>
    <dbReference type="NCBI Taxonomy" id="174038"/>
    <lineage>
        <taxon>Bacteria</taxon>
        <taxon>Bacillati</taxon>
        <taxon>Actinomycetota</taxon>
        <taxon>Actinomycetes</taxon>
        <taxon>Propionibacteriales</taxon>
        <taxon>Propionibacteriaceae</taxon>
        <taxon>Luteococcus</taxon>
    </lineage>
</organism>
<keyword evidence="3" id="KW-1185">Reference proteome</keyword>
<protein>
    <recommendedName>
        <fullName evidence="1">PPi-type phosphoenolpyruvate carboxykinase lobe 2 domain-containing protein</fullName>
    </recommendedName>
</protein>
<dbReference type="RefSeq" id="WP_343885565.1">
    <property type="nucleotide sequence ID" value="NZ_BAAAKI010000008.1"/>
</dbReference>
<gene>
    <name evidence="2" type="ORF">ACFP57_06040</name>
</gene>
<evidence type="ECO:0000313" key="2">
    <source>
        <dbReference type="EMBL" id="MFC6396546.1"/>
    </source>
</evidence>
<evidence type="ECO:0000313" key="3">
    <source>
        <dbReference type="Proteomes" id="UP001596266"/>
    </source>
</evidence>
<proteinExistence type="predicted"/>
<dbReference type="InterPro" id="IPR058710">
    <property type="entry name" value="PEPCK_lobe_2"/>
</dbReference>
<dbReference type="Proteomes" id="UP001596266">
    <property type="component" value="Unassembled WGS sequence"/>
</dbReference>
<name>A0ABW1X081_9ACTN</name>
<accession>A0ABW1X081</accession>
<dbReference type="Pfam" id="PF26300">
    <property type="entry name" value="PEPCK_PPi_lobe_2"/>
    <property type="match status" value="1"/>
</dbReference>
<dbReference type="EMBL" id="JBHSUA010000011">
    <property type="protein sequence ID" value="MFC6396546.1"/>
    <property type="molecule type" value="Genomic_DNA"/>
</dbReference>
<comment type="caution">
    <text evidence="2">The sequence shown here is derived from an EMBL/GenBank/DDBJ whole genome shotgun (WGS) entry which is preliminary data.</text>
</comment>
<evidence type="ECO:0000259" key="1">
    <source>
        <dbReference type="Pfam" id="PF26300"/>
    </source>
</evidence>
<reference evidence="3" key="1">
    <citation type="journal article" date="2019" name="Int. J. Syst. Evol. Microbiol.">
        <title>The Global Catalogue of Microorganisms (GCM) 10K type strain sequencing project: providing services to taxonomists for standard genome sequencing and annotation.</title>
        <authorList>
            <consortium name="The Broad Institute Genomics Platform"/>
            <consortium name="The Broad Institute Genome Sequencing Center for Infectious Disease"/>
            <person name="Wu L."/>
            <person name="Ma J."/>
        </authorList>
    </citation>
    <scope>NUCLEOTIDE SEQUENCE [LARGE SCALE GENOMIC DNA]</scope>
    <source>
        <strain evidence="3">CGMCC 1.15277</strain>
    </source>
</reference>